<proteinExistence type="predicted"/>
<organism evidence="2 3">
    <name type="scientific">Streptoalloteichus hindustanus</name>
    <dbReference type="NCBI Taxonomy" id="2017"/>
    <lineage>
        <taxon>Bacteria</taxon>
        <taxon>Bacillati</taxon>
        <taxon>Actinomycetota</taxon>
        <taxon>Actinomycetes</taxon>
        <taxon>Pseudonocardiales</taxon>
        <taxon>Pseudonocardiaceae</taxon>
        <taxon>Streptoalloteichus</taxon>
    </lineage>
</organism>
<dbReference type="InterPro" id="IPR023809">
    <property type="entry name" value="Thiopep_bacteriocin_synth_dom"/>
</dbReference>
<dbReference type="AlphaFoldDB" id="A0A1M5JTH6"/>
<dbReference type="EMBL" id="FQVN01000009">
    <property type="protein sequence ID" value="SHG43715.1"/>
    <property type="molecule type" value="Genomic_DNA"/>
</dbReference>
<reference evidence="2 3" key="1">
    <citation type="submission" date="2016-11" db="EMBL/GenBank/DDBJ databases">
        <authorList>
            <person name="Jaros S."/>
            <person name="Januszkiewicz K."/>
            <person name="Wedrychowicz H."/>
        </authorList>
    </citation>
    <scope>NUCLEOTIDE SEQUENCE [LARGE SCALE GENOMIC DNA]</scope>
    <source>
        <strain evidence="2 3">DSM 44523</strain>
    </source>
</reference>
<evidence type="ECO:0000259" key="1">
    <source>
        <dbReference type="Pfam" id="PF14028"/>
    </source>
</evidence>
<sequence length="353" mass="38787">MTASNQLVSKVPDYPVPVGEREFSLADFLTGCLETTRGAGQGDAELADAHRAFVAAGLAALRAGAEQREWTQVGLAARPDAQTVLPGLIADIAGELLDHGLAVNFFFMHKPPGLRLRFQAAPGRFTELHRRVLGWAEELRARGTAQTVLPAVYEPETQLFGGPVSMRYVHELFTADSLAWLEIHRHAAAAPGPEGGEDAAPPWAMSLLLLRAVLDGLEIVGWEHRDVWRRVQWETGRQFPTEARAVAGLASAAEGIRRMWERPDALLRRLPRWAQRVAERHRAAALDVGHRWRAEYFHTEHADVGPRRAAAFYVVFHWNRGRLTAARQSLLAEALASPGQEPAEVGEVGDGVG</sequence>
<dbReference type="Pfam" id="PF14028">
    <property type="entry name" value="Lant_dehydr_C"/>
    <property type="match status" value="1"/>
</dbReference>
<dbReference type="STRING" id="2017.SAMN05444320_10925"/>
<feature type="domain" description="Thiopeptide-type bacteriocin biosynthesis" evidence="1">
    <location>
        <begin position="70"/>
        <end position="335"/>
    </location>
</feature>
<gene>
    <name evidence="2" type="ORF">SAMN05444320_10925</name>
</gene>
<name>A0A1M5JTH6_STRHI</name>
<protein>
    <submittedName>
        <fullName evidence="2">Thiopeptide-type bacteriocin biosynthesis domain-containing protein</fullName>
    </submittedName>
</protein>
<dbReference type="OrthoDB" id="4678170at2"/>
<dbReference type="Proteomes" id="UP000184501">
    <property type="component" value="Unassembled WGS sequence"/>
</dbReference>
<evidence type="ECO:0000313" key="3">
    <source>
        <dbReference type="Proteomes" id="UP000184501"/>
    </source>
</evidence>
<evidence type="ECO:0000313" key="2">
    <source>
        <dbReference type="EMBL" id="SHG43715.1"/>
    </source>
</evidence>
<accession>A0A1M5JTH6</accession>
<keyword evidence="3" id="KW-1185">Reference proteome</keyword>
<dbReference type="RefSeq" id="WP_073487574.1">
    <property type="nucleotide sequence ID" value="NZ_FQVN01000009.1"/>
</dbReference>
<dbReference type="NCBIfam" id="TIGR03891">
    <property type="entry name" value="thiopep_ocin"/>
    <property type="match status" value="1"/>
</dbReference>